<keyword evidence="2" id="KW-1185">Reference proteome</keyword>
<evidence type="ECO:0000313" key="2">
    <source>
        <dbReference type="Proteomes" id="UP000240259"/>
    </source>
</evidence>
<gene>
    <name evidence="1" type="ORF">C9427_13605</name>
</gene>
<accession>A0A2T4IVW1</accession>
<dbReference type="AlphaFoldDB" id="A0A2T4IVW1"/>
<proteinExistence type="predicted"/>
<organism evidence="1 2">
    <name type="scientific">Mesorhizobium helmanticense</name>
    <dbReference type="NCBI Taxonomy" id="1776423"/>
    <lineage>
        <taxon>Bacteria</taxon>
        <taxon>Pseudomonadati</taxon>
        <taxon>Pseudomonadota</taxon>
        <taxon>Alphaproteobacteria</taxon>
        <taxon>Hyphomicrobiales</taxon>
        <taxon>Phyllobacteriaceae</taxon>
        <taxon>Mesorhizobium</taxon>
    </lineage>
</organism>
<comment type="caution">
    <text evidence="1">The sequence shown here is derived from an EMBL/GenBank/DDBJ whole genome shotgun (WGS) entry which is preliminary data.</text>
</comment>
<name>A0A2T4IVW1_9HYPH</name>
<evidence type="ECO:0000313" key="1">
    <source>
        <dbReference type="EMBL" id="PTE09728.1"/>
    </source>
</evidence>
<sequence length="256" mass="28589">MVYPILANIIGSVSDDTEFLIDTARHDKIEIGWTGLRLLGNDLDGRILVETLSGRGDYAVPVVFAEEGPSFNAAQSPLGYRNSVKLLSSANTHYRTPPGLSLLGGTLLLRRTRPDYGPTVFQISADLSLNPTRFVRHHHIDSALIRGLRSGQPLDLTARSLLTRDLRQNSDGEHILDNNDNCIVERRKLRMLSPSIYRAHEGAYIRKAFEFLNSRIEEVSQAVLHASLRGQPTYNLSSVETYWERPLMIPIAICGL</sequence>
<protein>
    <submittedName>
        <fullName evidence="1">Uncharacterized protein</fullName>
    </submittedName>
</protein>
<dbReference type="EMBL" id="PZJX01000027">
    <property type="protein sequence ID" value="PTE09728.1"/>
    <property type="molecule type" value="Genomic_DNA"/>
</dbReference>
<reference evidence="1 2" key="1">
    <citation type="submission" date="2018-03" db="EMBL/GenBank/DDBJ databases">
        <title>Genome sequence of the symbiotic type strain Mesorhizobium helmanticense CSLC115NT isolated from Lotus corniculatus nodules.</title>
        <authorList>
            <person name="Sannazzaro A.I."/>
            <person name="Torres Tejerizo G.A."/>
            <person name="Dip D."/>
            <person name="Caballero M."/>
            <person name="Pistorio M."/>
            <person name="Estrella M.J."/>
        </authorList>
    </citation>
    <scope>NUCLEOTIDE SEQUENCE [LARGE SCALE GENOMIC DNA]</scope>
    <source>
        <strain evidence="1 2">CSLC115N</strain>
    </source>
</reference>
<dbReference type="Proteomes" id="UP000240259">
    <property type="component" value="Unassembled WGS sequence"/>
</dbReference>